<gene>
    <name evidence="4" type="ORF">Mag101_10995</name>
</gene>
<proteinExistence type="predicted"/>
<dbReference type="Proteomes" id="UP000188219">
    <property type="component" value="Chromosome"/>
</dbReference>
<feature type="binding site" evidence="2">
    <location>
        <position position="245"/>
    </location>
    <ligand>
        <name>Fe cation</name>
        <dbReference type="ChEBI" id="CHEBI:24875"/>
    </ligand>
</feature>
<dbReference type="OrthoDB" id="9769567at2"/>
<dbReference type="RefSeq" id="WP_077404714.1">
    <property type="nucleotide sequence ID" value="NZ_CP019650.1"/>
</dbReference>
<dbReference type="PANTHER" id="PTHR30006:SF24">
    <property type="entry name" value="SLL0237 PROTEIN"/>
    <property type="match status" value="1"/>
</dbReference>
<keyword evidence="2" id="KW-0408">Iron</keyword>
<dbReference type="Gene3D" id="3.40.190.10">
    <property type="entry name" value="Periplasmic binding protein-like II"/>
    <property type="match status" value="2"/>
</dbReference>
<sequence>MQRRAFLRSACLNSFAAAGALGALPFPAFASEVAGVRPDAVSVDQLPPLEGDLTLYLGRGEGGLYENVLDAIRKRNPKFNLQVRRGVTAALANTIVAESKAGVRRADVFWAVDSGAIGLVADAGLARPLPADITEELRPGFQYPQWAPVTGRIRTIPYNTERVTRAQIPDSVMALADSDFSIGWAPAYASFQSFVTAMRLLEGEKATADWLRGVNQRAKSYAGELGVVMGVERGEVDIGFANHYYTLRLKAGKPDANVDLAFTKNDAGCLVNASGILALSEGDLPINFIRYLLTREVQSYLAREAYEIPLVNGVQPPQGLPPLSEISPPKLDLTKLADLRPTLNLMRRTGVL</sequence>
<dbReference type="EMBL" id="CP019650">
    <property type="protein sequence ID" value="AQQ68103.1"/>
    <property type="molecule type" value="Genomic_DNA"/>
</dbReference>
<organism evidence="4 5">
    <name type="scientific">Microbulbifer agarilyticus</name>
    <dbReference type="NCBI Taxonomy" id="260552"/>
    <lineage>
        <taxon>Bacteria</taxon>
        <taxon>Pseudomonadati</taxon>
        <taxon>Pseudomonadota</taxon>
        <taxon>Gammaproteobacteria</taxon>
        <taxon>Cellvibrionales</taxon>
        <taxon>Microbulbiferaceae</taxon>
        <taxon>Microbulbifer</taxon>
    </lineage>
</organism>
<evidence type="ECO:0000256" key="3">
    <source>
        <dbReference type="SAM" id="SignalP"/>
    </source>
</evidence>
<dbReference type="InterPro" id="IPR026045">
    <property type="entry name" value="Ferric-bd"/>
</dbReference>
<keyword evidence="2" id="KW-0479">Metal-binding</keyword>
<dbReference type="PROSITE" id="PS51318">
    <property type="entry name" value="TAT"/>
    <property type="match status" value="1"/>
</dbReference>
<dbReference type="PANTHER" id="PTHR30006">
    <property type="entry name" value="THIAMINE-BINDING PERIPLASMIC PROTEIN-RELATED"/>
    <property type="match status" value="1"/>
</dbReference>
<feature type="chain" id="PRO_5013134570" evidence="3">
    <location>
        <begin position="31"/>
        <end position="352"/>
    </location>
</feature>
<name>A0A1Q2M5T5_9GAMM</name>
<evidence type="ECO:0000256" key="1">
    <source>
        <dbReference type="ARBA" id="ARBA00022729"/>
    </source>
</evidence>
<protein>
    <submittedName>
        <fullName evidence="4">ABC transporter substrate-binding protein</fullName>
    </submittedName>
</protein>
<reference evidence="4" key="1">
    <citation type="submission" date="2017-02" db="EMBL/GenBank/DDBJ databases">
        <title>Genome of Microbulbifer agarilyticus GP101.</title>
        <authorList>
            <person name="Jung J."/>
            <person name="Bae S.S."/>
            <person name="Baek K."/>
        </authorList>
    </citation>
    <scope>NUCLEOTIDE SEQUENCE [LARGE SCALE GENOMIC DNA]</scope>
    <source>
        <strain evidence="4">GP101</strain>
    </source>
</reference>
<evidence type="ECO:0000256" key="2">
    <source>
        <dbReference type="PIRSR" id="PIRSR002825-1"/>
    </source>
</evidence>
<dbReference type="AlphaFoldDB" id="A0A1Q2M5T5"/>
<dbReference type="PIRSF" id="PIRSF002825">
    <property type="entry name" value="CfbpA"/>
    <property type="match status" value="1"/>
</dbReference>
<feature type="signal peptide" evidence="3">
    <location>
        <begin position="1"/>
        <end position="30"/>
    </location>
</feature>
<accession>A0A1Q2M5T5</accession>
<evidence type="ECO:0000313" key="4">
    <source>
        <dbReference type="EMBL" id="AQQ68103.1"/>
    </source>
</evidence>
<keyword evidence="5" id="KW-1185">Reference proteome</keyword>
<dbReference type="GO" id="GO:0046872">
    <property type="term" value="F:metal ion binding"/>
    <property type="evidence" value="ECO:0007669"/>
    <property type="project" value="UniProtKB-KW"/>
</dbReference>
<dbReference type="SUPFAM" id="SSF53850">
    <property type="entry name" value="Periplasmic binding protein-like II"/>
    <property type="match status" value="1"/>
</dbReference>
<dbReference type="eggNOG" id="COG1840">
    <property type="taxonomic scope" value="Bacteria"/>
</dbReference>
<dbReference type="InterPro" id="IPR006311">
    <property type="entry name" value="TAT_signal"/>
</dbReference>
<dbReference type="KEGG" id="maga:Mag101_10995"/>
<feature type="binding site" evidence="2">
    <location>
        <position position="244"/>
    </location>
    <ligand>
        <name>Fe cation</name>
        <dbReference type="ChEBI" id="CHEBI:24875"/>
    </ligand>
</feature>
<dbReference type="STRING" id="260552.Mag101_10995"/>
<dbReference type="Pfam" id="PF13343">
    <property type="entry name" value="SBP_bac_6"/>
    <property type="match status" value="1"/>
</dbReference>
<keyword evidence="1 3" id="KW-0732">Signal</keyword>
<evidence type="ECO:0000313" key="5">
    <source>
        <dbReference type="Proteomes" id="UP000188219"/>
    </source>
</evidence>